<protein>
    <submittedName>
        <fullName evidence="2">von Willebrand factor A</fullName>
    </submittedName>
</protein>
<evidence type="ECO:0000256" key="1">
    <source>
        <dbReference type="SAM" id="SignalP"/>
    </source>
</evidence>
<dbReference type="AlphaFoldDB" id="A0A0T5P0Q0"/>
<organism evidence="2 3">
    <name type="scientific">Roseovarius atlanticus</name>
    <dbReference type="NCBI Taxonomy" id="1641875"/>
    <lineage>
        <taxon>Bacteria</taxon>
        <taxon>Pseudomonadati</taxon>
        <taxon>Pseudomonadota</taxon>
        <taxon>Alphaproteobacteria</taxon>
        <taxon>Rhodobacterales</taxon>
        <taxon>Roseobacteraceae</taxon>
        <taxon>Roseovarius</taxon>
    </lineage>
</organism>
<sequence>MRAWRALALALLALLPIRAGAEGCRLALVLAVDVSSSVDAAEYDLQRVGLAAALDAEEVRHAILRGAPGHVALAVYEWSGFYQHKLQLDWSVLDSPAAIDAAVETLLKMRRSHDEFPTSMGPALGYGASLLQNGPVCERRVIDVSGDGVNNYRYGPREAYRHFPMQDVTVNGLVVLGEDPSVLTWYGAEVLHGPGAFLVVANGFDEFTEAMTRKLYREINDIILGSVTRPGPHG</sequence>
<dbReference type="Pfam" id="PF06707">
    <property type="entry name" value="DUF1194"/>
    <property type="match status" value="1"/>
</dbReference>
<keyword evidence="1" id="KW-0732">Signal</keyword>
<dbReference type="PATRIC" id="fig|1641875.4.peg.1727"/>
<name>A0A0T5P0Q0_9RHOB</name>
<dbReference type="STRING" id="1641875.XM53_03130"/>
<feature type="signal peptide" evidence="1">
    <location>
        <begin position="1"/>
        <end position="21"/>
    </location>
</feature>
<comment type="caution">
    <text evidence="2">The sequence shown here is derived from an EMBL/GenBank/DDBJ whole genome shotgun (WGS) entry which is preliminary data.</text>
</comment>
<evidence type="ECO:0000313" key="2">
    <source>
        <dbReference type="EMBL" id="KRS14706.1"/>
    </source>
</evidence>
<gene>
    <name evidence="2" type="ORF">XM53_03130</name>
</gene>
<dbReference type="Gene3D" id="3.40.50.410">
    <property type="entry name" value="von Willebrand factor, type A domain"/>
    <property type="match status" value="1"/>
</dbReference>
<evidence type="ECO:0000313" key="3">
    <source>
        <dbReference type="Proteomes" id="UP000051295"/>
    </source>
</evidence>
<dbReference type="RefSeq" id="WP_057790134.1">
    <property type="nucleotide sequence ID" value="NZ_LAXJ01000002.1"/>
</dbReference>
<dbReference type="InterPro" id="IPR010607">
    <property type="entry name" value="DUF1194"/>
</dbReference>
<dbReference type="InterPro" id="IPR036465">
    <property type="entry name" value="vWFA_dom_sf"/>
</dbReference>
<feature type="chain" id="PRO_5006664127" evidence="1">
    <location>
        <begin position="22"/>
        <end position="234"/>
    </location>
</feature>
<dbReference type="Proteomes" id="UP000051295">
    <property type="component" value="Unassembled WGS sequence"/>
</dbReference>
<accession>A0A0T5P0Q0</accession>
<keyword evidence="3" id="KW-1185">Reference proteome</keyword>
<dbReference type="EMBL" id="LAXJ01000002">
    <property type="protein sequence ID" value="KRS14706.1"/>
    <property type="molecule type" value="Genomic_DNA"/>
</dbReference>
<dbReference type="OrthoDB" id="9792179at2"/>
<dbReference type="SUPFAM" id="SSF53300">
    <property type="entry name" value="vWA-like"/>
    <property type="match status" value="1"/>
</dbReference>
<proteinExistence type="predicted"/>
<reference evidence="2 3" key="1">
    <citation type="submission" date="2015-04" db="EMBL/GenBank/DDBJ databases">
        <title>The draft genome sequence of Roseovarius sp.R12b.</title>
        <authorList>
            <person name="Li G."/>
            <person name="Lai Q."/>
            <person name="Shao Z."/>
            <person name="Yan P."/>
        </authorList>
    </citation>
    <scope>NUCLEOTIDE SEQUENCE [LARGE SCALE GENOMIC DNA]</scope>
    <source>
        <strain evidence="2 3">R12B</strain>
    </source>
</reference>